<evidence type="ECO:0000256" key="3">
    <source>
        <dbReference type="ARBA" id="ARBA00022729"/>
    </source>
</evidence>
<dbReference type="InterPro" id="IPR022398">
    <property type="entry name" value="Peptidase_S8_His-AS"/>
</dbReference>
<gene>
    <name evidence="11" type="ORF">AYM40_13795</name>
</gene>
<comment type="similarity">
    <text evidence="1">Belongs to the peptidase S8 family. Furin subfamily.</text>
</comment>
<dbReference type="InterPro" id="IPR008979">
    <property type="entry name" value="Galactose-bd-like_sf"/>
</dbReference>
<evidence type="ECO:0000256" key="8">
    <source>
        <dbReference type="PROSITE-ProRule" id="PRU01240"/>
    </source>
</evidence>
<keyword evidence="5 8" id="KW-0720">Serine protease</keyword>
<evidence type="ECO:0000256" key="1">
    <source>
        <dbReference type="ARBA" id="ARBA00005325"/>
    </source>
</evidence>
<dbReference type="STRING" id="1804984.AYM40_13795"/>
<feature type="domain" description="P/Homo B" evidence="10">
    <location>
        <begin position="454"/>
        <end position="585"/>
    </location>
</feature>
<dbReference type="PANTHER" id="PTHR42884:SF14">
    <property type="entry name" value="NEUROENDOCRINE CONVERTASE 1"/>
    <property type="match status" value="1"/>
</dbReference>
<evidence type="ECO:0000259" key="10">
    <source>
        <dbReference type="PROSITE" id="PS51829"/>
    </source>
</evidence>
<dbReference type="GO" id="GO:0005737">
    <property type="term" value="C:cytoplasm"/>
    <property type="evidence" value="ECO:0007669"/>
    <property type="project" value="UniProtKB-ARBA"/>
</dbReference>
<evidence type="ECO:0000313" key="11">
    <source>
        <dbReference type="EMBL" id="ANB73313.1"/>
    </source>
</evidence>
<dbReference type="AlphaFoldDB" id="A0A161IBF1"/>
<dbReference type="InterPro" id="IPR000209">
    <property type="entry name" value="Peptidase_S8/S53_dom"/>
</dbReference>
<dbReference type="InterPro" id="IPR036852">
    <property type="entry name" value="Peptidase_S8/S53_dom_sf"/>
</dbReference>
<dbReference type="InterPro" id="IPR015500">
    <property type="entry name" value="Peptidase_S8_subtilisin-rel"/>
</dbReference>
<dbReference type="Gene3D" id="3.40.50.200">
    <property type="entry name" value="Peptidase S8/S53 domain"/>
    <property type="match status" value="1"/>
</dbReference>
<dbReference type="PROSITE" id="PS00137">
    <property type="entry name" value="SUBTILASE_HIS"/>
    <property type="match status" value="1"/>
</dbReference>
<dbReference type="InterPro" id="IPR034182">
    <property type="entry name" value="Kexin/furin"/>
</dbReference>
<proteinExistence type="inferred from homology"/>
<keyword evidence="12" id="KW-1185">Reference proteome</keyword>
<dbReference type="Proteomes" id="UP000076852">
    <property type="component" value="Chromosome 1"/>
</dbReference>
<keyword evidence="2 8" id="KW-0645">Protease</keyword>
<dbReference type="CDD" id="cd04059">
    <property type="entry name" value="Peptidases_S8_Protein_convertases_Kexins_Furin-like"/>
    <property type="match status" value="1"/>
</dbReference>
<dbReference type="PRINTS" id="PR00723">
    <property type="entry name" value="SUBTILISIN"/>
</dbReference>
<evidence type="ECO:0000256" key="6">
    <source>
        <dbReference type="ARBA" id="ARBA00022837"/>
    </source>
</evidence>
<reference evidence="11 12" key="1">
    <citation type="journal article" date="2016" name="Gene">
        <title>PacBio SMRT assembly of a complex multi-replicon genome reveals chlorocatechol degradative operon in a region of genome plasticity.</title>
        <authorList>
            <person name="Ricker N."/>
            <person name="Shen S.Y."/>
            <person name="Goordial J."/>
            <person name="Jin S."/>
            <person name="Fulthorpe R.R."/>
        </authorList>
    </citation>
    <scope>NUCLEOTIDE SEQUENCE [LARGE SCALE GENOMIC DNA]</scope>
    <source>
        <strain evidence="11 12">OLGA172</strain>
    </source>
</reference>
<name>A0A161IBF1_9BURK</name>
<dbReference type="EMBL" id="CP014578">
    <property type="protein sequence ID" value="ANB73313.1"/>
    <property type="molecule type" value="Genomic_DNA"/>
</dbReference>
<dbReference type="InterPro" id="IPR023828">
    <property type="entry name" value="Peptidase_S8_Ser-AS"/>
</dbReference>
<feature type="active site" description="Charge relay system" evidence="7 8">
    <location>
        <position position="122"/>
    </location>
</feature>
<evidence type="ECO:0000256" key="5">
    <source>
        <dbReference type="ARBA" id="ARBA00022825"/>
    </source>
</evidence>
<dbReference type="GO" id="GO:0016020">
    <property type="term" value="C:membrane"/>
    <property type="evidence" value="ECO:0007669"/>
    <property type="project" value="TreeGrafter"/>
</dbReference>
<sequence>MAACNGSVEDAPSGAAPVAHSAQNLAQARPIGDPLAEYQWHLKNTGQSAFSMGAGLPGMDLNVDTAFGAGWTGKDVKVLVLDDGLEIAHEDLAANVAPDMLYNFDPAAPDAHDPTPVQENGHGTSVAGIIGAIADNQVGGRGVAPGVRLGGARFIGYTGSRNSWARDTFDAFGGAPFSSRADVLNGSFGRVTIYPLELVPGQSVESLAAEGLEQLRKGKGAVFVKSAGNSYASVAGSASYCAHAVAAGVTCSNANSDPLGTVPQAVIVGAINARGVRSSYSSAGSNLLVSAFGGEYGGVSGPTIVTSDLMGCVRGYAKRAVNNRPANDFDKPDSATGKAFNPTCNYTSLFNGTSSAAPMVSAVVALMLEANANLTWRDIRYILMKTARIVDADRKPGEVTLPSGEKYAPQPAWTRNAAGLWFDNFYGFGLVDSARAVALAKTYTNHLTGRMTSTGDALRYAAAQDEPGVVVPVGSASGVDTSLVYSSNNIGRIEAVQLTLSLRDASMRDLAVELISPAGTRSVLSNAYNAFWNESRDVSALTLASNAFNEESAKGVWKVRLIDTNSRKGMLPTRLASAQLRVYGR</sequence>
<dbReference type="PANTHER" id="PTHR42884">
    <property type="entry name" value="PROPROTEIN CONVERTASE SUBTILISIN/KEXIN-RELATED"/>
    <property type="match status" value="1"/>
</dbReference>
<evidence type="ECO:0000256" key="7">
    <source>
        <dbReference type="PIRSR" id="PIRSR615500-1"/>
    </source>
</evidence>
<dbReference type="PROSITE" id="PS51829">
    <property type="entry name" value="P_HOMO_B"/>
    <property type="match status" value="1"/>
</dbReference>
<dbReference type="Gene3D" id="2.60.120.260">
    <property type="entry name" value="Galactose-binding domain-like"/>
    <property type="match status" value="1"/>
</dbReference>
<dbReference type="GO" id="GO:0012505">
    <property type="term" value="C:endomembrane system"/>
    <property type="evidence" value="ECO:0007669"/>
    <property type="project" value="UniProtKB-ARBA"/>
</dbReference>
<keyword evidence="4 8" id="KW-0378">Hydrolase</keyword>
<keyword evidence="3" id="KW-0732">Signal</keyword>
<dbReference type="SUPFAM" id="SSF52743">
    <property type="entry name" value="Subtilisin-like"/>
    <property type="match status" value="1"/>
</dbReference>
<dbReference type="InterPro" id="IPR002884">
    <property type="entry name" value="P_dom"/>
</dbReference>
<feature type="active site" description="Charge relay system" evidence="7 8">
    <location>
        <position position="354"/>
    </location>
</feature>
<dbReference type="PROSITE" id="PS00138">
    <property type="entry name" value="SUBTILASE_SER"/>
    <property type="match status" value="1"/>
</dbReference>
<accession>A0A161IBF1</accession>
<evidence type="ECO:0000313" key="12">
    <source>
        <dbReference type="Proteomes" id="UP000076852"/>
    </source>
</evidence>
<evidence type="ECO:0000256" key="4">
    <source>
        <dbReference type="ARBA" id="ARBA00022801"/>
    </source>
</evidence>
<dbReference type="PROSITE" id="PS51892">
    <property type="entry name" value="SUBTILASE"/>
    <property type="match status" value="1"/>
</dbReference>
<dbReference type="KEGG" id="buz:AYM40_13795"/>
<dbReference type="GO" id="GO:0016485">
    <property type="term" value="P:protein processing"/>
    <property type="evidence" value="ECO:0007669"/>
    <property type="project" value="TreeGrafter"/>
</dbReference>
<protein>
    <recommendedName>
        <fullName evidence="10">P/Homo B domain-containing protein</fullName>
    </recommendedName>
</protein>
<dbReference type="Pfam" id="PF01483">
    <property type="entry name" value="P_proprotein"/>
    <property type="match status" value="1"/>
</dbReference>
<dbReference type="GO" id="GO:0004252">
    <property type="term" value="F:serine-type endopeptidase activity"/>
    <property type="evidence" value="ECO:0007669"/>
    <property type="project" value="UniProtKB-UniRule"/>
</dbReference>
<dbReference type="Pfam" id="PF00082">
    <property type="entry name" value="Peptidase_S8"/>
    <property type="match status" value="1"/>
</dbReference>
<evidence type="ECO:0000256" key="2">
    <source>
        <dbReference type="ARBA" id="ARBA00022670"/>
    </source>
</evidence>
<organism evidence="11 12">
    <name type="scientific">Paraburkholderia phytofirmans OLGA172</name>
    <dbReference type="NCBI Taxonomy" id="1417228"/>
    <lineage>
        <taxon>Bacteria</taxon>
        <taxon>Pseudomonadati</taxon>
        <taxon>Pseudomonadota</taxon>
        <taxon>Betaproteobacteria</taxon>
        <taxon>Burkholderiales</taxon>
        <taxon>Burkholderiaceae</taxon>
        <taxon>Paraburkholderia</taxon>
    </lineage>
</organism>
<feature type="region of interest" description="Disordered" evidence="9">
    <location>
        <begin position="1"/>
        <end position="21"/>
    </location>
</feature>
<keyword evidence="6" id="KW-0106">Calcium</keyword>
<evidence type="ECO:0000256" key="9">
    <source>
        <dbReference type="SAM" id="MobiDB-lite"/>
    </source>
</evidence>
<dbReference type="SUPFAM" id="SSF49785">
    <property type="entry name" value="Galactose-binding domain-like"/>
    <property type="match status" value="1"/>
</dbReference>
<feature type="active site" description="Charge relay system" evidence="7 8">
    <location>
        <position position="82"/>
    </location>
</feature>